<dbReference type="SUPFAM" id="SSF50156">
    <property type="entry name" value="PDZ domain-like"/>
    <property type="match status" value="1"/>
</dbReference>
<dbReference type="RefSeq" id="WP_183478063.1">
    <property type="nucleotide sequence ID" value="NZ_JACIFO010000008.1"/>
</dbReference>
<keyword evidence="4" id="KW-0378">Hydrolase</keyword>
<dbReference type="PROSITE" id="PS51257">
    <property type="entry name" value="PROKAR_LIPOPROTEIN"/>
    <property type="match status" value="1"/>
</dbReference>
<dbReference type="GO" id="GO:0006508">
    <property type="term" value="P:proteolysis"/>
    <property type="evidence" value="ECO:0007669"/>
    <property type="project" value="UniProtKB-KW"/>
</dbReference>
<dbReference type="Gene3D" id="2.30.42.10">
    <property type="match status" value="1"/>
</dbReference>
<dbReference type="EMBL" id="JACIFO010000008">
    <property type="protein sequence ID" value="MBB4119715.1"/>
    <property type="molecule type" value="Genomic_DNA"/>
</dbReference>
<dbReference type="InterPro" id="IPR040756">
    <property type="entry name" value="Peptidase_M61_N"/>
</dbReference>
<keyword evidence="5" id="KW-1185">Reference proteome</keyword>
<sequence length="624" mass="71254">MVKKVVLGVLLGISLIACKGGAVVGQDQKEIIAVTIDLVEVVDDKVQVSIMAPEISAKQTIFYIPKIVPGTYSEDNYGELIDDFVALDNKGKKLEVSRLDKNSWKIKNANKLAKITYWVNDTYDIVTGEKGVFSPAGTNIDKDNNFMLNLHAFVGYFEGEQELPYQLNIKRPKHLYGETSLPRLHKRDSLGIITDTFMASRYFQVTDNPIMYAKPDTTSFNLQGMKVKLSMYSPNGLHKVTDIAPEIERFITAQKNFLGSIDNTNVYTILLYLTDVNKPDAQGYGALEHHTSTTVVLPETMPLSDLNKSMRDVVSHEFFHIITPLNIHAEEIHYFDYNTPKMSKHLWMYEGVTEYFANLFQVNQGLISTQEFYDNMAEKIQTSRVYNDTIPFTTLSENVLKSPYKDDYYNVYQKGALIGMALDIRLRELSEGEKGILELMKQLSEKYGKDVPFKDEQLIDDMVNLTYPEIKTFFNTYVLGNTPIPYQEFLAKVGVSYTTNNKKTGVFLDGEIPFIDVKPASEELFFREGISYNSFLEQLGIKAGDVIQKVNREKYDVNRIFLLVLRSQNWKDGQKISIEVLREGETKILEAPYQQPYIKQVKLKNEILPSNSKKVKLREAWLKA</sequence>
<feature type="signal peptide" evidence="1">
    <location>
        <begin position="1"/>
        <end position="19"/>
    </location>
</feature>
<accession>A0A840ERN1</accession>
<comment type="caution">
    <text evidence="4">The sequence shown here is derived from an EMBL/GenBank/DDBJ whole genome shotgun (WGS) entry which is preliminary data.</text>
</comment>
<reference evidence="4 5" key="1">
    <citation type="submission" date="2020-08" db="EMBL/GenBank/DDBJ databases">
        <title>Genomic Encyclopedia of Type Strains, Phase IV (KMG-IV): sequencing the most valuable type-strain genomes for metagenomic binning, comparative biology and taxonomic classification.</title>
        <authorList>
            <person name="Goeker M."/>
        </authorList>
    </citation>
    <scope>NUCLEOTIDE SEQUENCE [LARGE SCALE GENOMIC DNA]</scope>
    <source>
        <strain evidence="4 5">DSM 29568</strain>
    </source>
</reference>
<evidence type="ECO:0000259" key="2">
    <source>
        <dbReference type="Pfam" id="PF05299"/>
    </source>
</evidence>
<dbReference type="InterPro" id="IPR007963">
    <property type="entry name" value="Peptidase_M61_catalytic"/>
</dbReference>
<dbReference type="Proteomes" id="UP000553034">
    <property type="component" value="Unassembled WGS sequence"/>
</dbReference>
<dbReference type="SUPFAM" id="SSF55486">
    <property type="entry name" value="Metalloproteases ('zincins'), catalytic domain"/>
    <property type="match status" value="1"/>
</dbReference>
<evidence type="ECO:0000313" key="5">
    <source>
        <dbReference type="Proteomes" id="UP000553034"/>
    </source>
</evidence>
<organism evidence="4 5">
    <name type="scientific">Mesonia hippocampi</name>
    <dbReference type="NCBI Taxonomy" id="1628250"/>
    <lineage>
        <taxon>Bacteria</taxon>
        <taxon>Pseudomonadati</taxon>
        <taxon>Bacteroidota</taxon>
        <taxon>Flavobacteriia</taxon>
        <taxon>Flavobacteriales</taxon>
        <taxon>Flavobacteriaceae</taxon>
        <taxon>Mesonia</taxon>
    </lineage>
</organism>
<dbReference type="InterPro" id="IPR036034">
    <property type="entry name" value="PDZ_sf"/>
</dbReference>
<dbReference type="Gene3D" id="2.60.40.3650">
    <property type="match status" value="1"/>
</dbReference>
<dbReference type="Pfam" id="PF17899">
    <property type="entry name" value="Peptidase_M61_N"/>
    <property type="match status" value="1"/>
</dbReference>
<feature type="domain" description="Peptidase M61 catalytic" evidence="2">
    <location>
        <begin position="311"/>
        <end position="417"/>
    </location>
</feature>
<evidence type="ECO:0000259" key="3">
    <source>
        <dbReference type="Pfam" id="PF17899"/>
    </source>
</evidence>
<keyword evidence="1" id="KW-0732">Signal</keyword>
<keyword evidence="4" id="KW-0645">Protease</keyword>
<protein>
    <submittedName>
        <fullName evidence="4">Putative metalloprotease with PDZ domain</fullName>
    </submittedName>
</protein>
<feature type="domain" description="Peptidase M61 N-terminal" evidence="3">
    <location>
        <begin position="34"/>
        <end position="214"/>
    </location>
</feature>
<dbReference type="Gene3D" id="1.10.390.10">
    <property type="entry name" value="Neutral Protease Domain 2"/>
    <property type="match status" value="1"/>
</dbReference>
<dbReference type="InterPro" id="IPR027268">
    <property type="entry name" value="Peptidase_M4/M1_CTD_sf"/>
</dbReference>
<keyword evidence="4" id="KW-0482">Metalloprotease</keyword>
<dbReference type="Pfam" id="PF05299">
    <property type="entry name" value="Peptidase_M61"/>
    <property type="match status" value="1"/>
</dbReference>
<gene>
    <name evidence="4" type="ORF">GGR32_002021</name>
</gene>
<proteinExistence type="predicted"/>
<name>A0A840ERN1_9FLAO</name>
<dbReference type="GO" id="GO:0008237">
    <property type="term" value="F:metallopeptidase activity"/>
    <property type="evidence" value="ECO:0007669"/>
    <property type="project" value="UniProtKB-KW"/>
</dbReference>
<dbReference type="AlphaFoldDB" id="A0A840ERN1"/>
<evidence type="ECO:0000313" key="4">
    <source>
        <dbReference type="EMBL" id="MBB4119715.1"/>
    </source>
</evidence>
<feature type="chain" id="PRO_5033067261" evidence="1">
    <location>
        <begin position="20"/>
        <end position="624"/>
    </location>
</feature>
<evidence type="ECO:0000256" key="1">
    <source>
        <dbReference type="SAM" id="SignalP"/>
    </source>
</evidence>